<gene>
    <name evidence="2" type="ORF">C9F09_02000</name>
</gene>
<feature type="non-terminal residue" evidence="2">
    <location>
        <position position="1"/>
    </location>
</feature>
<dbReference type="InterPro" id="IPR040452">
    <property type="entry name" value="SfsA_C"/>
</dbReference>
<reference evidence="2 3" key="1">
    <citation type="submission" date="2018-03" db="EMBL/GenBank/DDBJ databases">
        <title>Non-Typhoidal Salmonella genome sequencing and assembly.</title>
        <authorList>
            <person name="Matchawe C."/>
        </authorList>
    </citation>
    <scope>NUCLEOTIDE SEQUENCE [LARGE SCALE GENOMIC DNA]</scope>
    <source>
        <strain evidence="2 3">35dea</strain>
    </source>
</reference>
<dbReference type="EMBL" id="PYKB01000179">
    <property type="protein sequence ID" value="TGD03835.1"/>
    <property type="molecule type" value="Genomic_DNA"/>
</dbReference>
<dbReference type="GO" id="GO:0003677">
    <property type="term" value="F:DNA binding"/>
    <property type="evidence" value="ECO:0007669"/>
    <property type="project" value="InterPro"/>
</dbReference>
<comment type="caution">
    <text evidence="2">The sequence shown here is derived from an EMBL/GenBank/DDBJ whole genome shotgun (WGS) entry which is preliminary data.</text>
</comment>
<name>A0A659RJY9_SALET</name>
<dbReference type="InterPro" id="IPR005224">
    <property type="entry name" value="SfsA"/>
</dbReference>
<dbReference type="Pfam" id="PF03749">
    <property type="entry name" value="SfsA"/>
    <property type="match status" value="1"/>
</dbReference>
<evidence type="ECO:0000313" key="3">
    <source>
        <dbReference type="Proteomes" id="UP000298491"/>
    </source>
</evidence>
<evidence type="ECO:0000313" key="2">
    <source>
        <dbReference type="EMBL" id="TGD03835.1"/>
    </source>
</evidence>
<sequence length="102" mass="11100">YRDVTSVTFAETDYGDSPDASTARGQKPLRELMGVAAAGHRAVVVFAVLHSAITRFSPARHIDIKYAQLLSEAQNKGVEVLAYKAELSAQKMELNEPVPITL</sequence>
<proteinExistence type="predicted"/>
<organism evidence="2 3">
    <name type="scientific">Salmonella enterica subsp. enterica serovar Wilhelmsburg</name>
    <dbReference type="NCBI Taxonomy" id="1960126"/>
    <lineage>
        <taxon>Bacteria</taxon>
        <taxon>Pseudomonadati</taxon>
        <taxon>Pseudomonadota</taxon>
        <taxon>Gammaproteobacteria</taxon>
        <taxon>Enterobacterales</taxon>
        <taxon>Enterobacteriaceae</taxon>
        <taxon>Salmonella</taxon>
    </lineage>
</organism>
<dbReference type="Gene3D" id="3.40.1350.60">
    <property type="match status" value="1"/>
</dbReference>
<dbReference type="PANTHER" id="PTHR30545">
    <property type="entry name" value="SUGAR FERMENTATION STIMULATION PROTEIN A"/>
    <property type="match status" value="1"/>
</dbReference>
<protein>
    <submittedName>
        <fullName evidence="2">DNA/RNA nuclease SfsA</fullName>
    </submittedName>
</protein>
<dbReference type="AlphaFoldDB" id="A0A659RJY9"/>
<feature type="domain" description="Sugar fermentation stimulation protein C-terminal" evidence="1">
    <location>
        <begin position="4"/>
        <end position="90"/>
    </location>
</feature>
<dbReference type="Proteomes" id="UP000298491">
    <property type="component" value="Unassembled WGS sequence"/>
</dbReference>
<dbReference type="PANTHER" id="PTHR30545:SF2">
    <property type="entry name" value="SUGAR FERMENTATION STIMULATION PROTEIN A"/>
    <property type="match status" value="1"/>
</dbReference>
<evidence type="ECO:0000259" key="1">
    <source>
        <dbReference type="Pfam" id="PF03749"/>
    </source>
</evidence>
<accession>A0A659RJY9</accession>